<dbReference type="PANTHER" id="PTHR35186">
    <property type="entry name" value="ANK_REP_REGION DOMAIN-CONTAINING PROTEIN"/>
    <property type="match status" value="1"/>
</dbReference>
<sequence length="954" mass="108882">MNEIPEWQLLQDIRPLFASSPIYQSSLQWEIIGLEGRCGSPDETDKHMRDWEIKATNDFNLFKHEMRRLPKTAPQVELSCEDFKDCLNRLHNLLDLLSQLIKDSIFEHKLSRIETAISPVNARSPGQNDHNRTTADDATEEVQDNISSVGAATNYPPPPRRRRYATNYFSNPFKDFKLKKSRFPRLRVLSGRSRVESAPVNTDSVQNYPKLRALGNIVNATSQDGKYIVEKCVPYINLEQTAEVYARGSQILAACNARFEKLNTSDSSQSSLSGPITIPRTNWRDSEPAVASDRLFKILHKNTRACGDKTGHQAMLCLSDIQLNSRPLIFNTFFLSCEYSSYWQDSRFNTISSYRDMYSQKVEHGVENLCKLIYEYRRELQSSSTALNLFFDEEQLFVARTGLLAHRDVFPAISLKELLSNGYFRKPTAGGAFDPRDKAVLALSLARCLLHLLQGPWIKRPWTADSFQFLHNKETAELLDIHHPYIHWPREQFAPHGTEDETTEPITIKCRRILLEFACLLLEIQIGETIAFDHLPPTDLEGREDILYEKVDNPNFGEALAHHYDAIKGCLKFKAHLDLHRKYNIATPLEEQIRKVVYSNVIKPLEQQLSIFPNPRTLQIQHNLQLQNRLINPINPVQPTKYTQLQRGPQVQRSPLPTSKTSLEVQREIQQNESLSYPEDFILTNLKALEDRSDPNPEKTPRKLEADGFITDHNQNPTSVKKSPKPKAYEVAVLCDDDWPSRDSPSELKEDPRAPLKHKLENILGLIAPMNPPNVMIRFVNYGWDCNGTQDNPPVIDPYRFKTKPIEGGAPKSLGASLDEKIVQPLVVQQIQNGRPKNPLIIIVLLGTTTIIDDQDSFKKTILSCKHPGDIDEYSQTAVLFIFSGISSIVHKPTQRFLSGLVKYKELKEWVFYSTKALDENCAVMQRAVAVGMAQKNPRYAKQLFELFNGVLEN</sequence>
<dbReference type="InterPro" id="IPR056002">
    <property type="entry name" value="DUF7580"/>
</dbReference>
<reference evidence="3 4" key="1">
    <citation type="journal article" date="2011" name="PLoS Pathog.">
        <title>Genomic and proteomic analyses of the fungus Arthrobotrys oligospora provide insights into nematode-trap formation.</title>
        <authorList>
            <person name="Yang J."/>
            <person name="Wang L."/>
            <person name="Ji X."/>
            <person name="Feng Y."/>
            <person name="Li X."/>
            <person name="Zou C."/>
            <person name="Xu J."/>
            <person name="Ren Y."/>
            <person name="Mi Q."/>
            <person name="Wu J."/>
            <person name="Liu S."/>
            <person name="Liu Y."/>
            <person name="Huang X."/>
            <person name="Wang H."/>
            <person name="Niu X."/>
            <person name="Li J."/>
            <person name="Liang L."/>
            <person name="Luo Y."/>
            <person name="Ji K."/>
            <person name="Zhou W."/>
            <person name="Yu Z."/>
            <person name="Li G."/>
            <person name="Liu Y."/>
            <person name="Li L."/>
            <person name="Qiao M."/>
            <person name="Feng L."/>
            <person name="Zhang K.-Q."/>
        </authorList>
    </citation>
    <scope>NUCLEOTIDE SEQUENCE [LARGE SCALE GENOMIC DNA]</scope>
    <source>
        <strain evidence="4">ATCC 24927 / CBS 115.81 / DSM 1491</strain>
    </source>
</reference>
<accession>G1XT14</accession>
<dbReference type="PANTHER" id="PTHR35186:SF4">
    <property type="entry name" value="PRION-INHIBITION AND PROPAGATION HELO DOMAIN-CONTAINING PROTEIN"/>
    <property type="match status" value="1"/>
</dbReference>
<dbReference type="Pfam" id="PF24476">
    <property type="entry name" value="DUF7580"/>
    <property type="match status" value="1"/>
</dbReference>
<dbReference type="OrthoDB" id="206201at2759"/>
<evidence type="ECO:0000256" key="1">
    <source>
        <dbReference type="SAM" id="MobiDB-lite"/>
    </source>
</evidence>
<protein>
    <recommendedName>
        <fullName evidence="2">DUF7580 domain-containing protein</fullName>
    </recommendedName>
</protein>
<comment type="caution">
    <text evidence="3">The sequence shown here is derived from an EMBL/GenBank/DDBJ whole genome shotgun (WGS) entry which is preliminary data.</text>
</comment>
<dbReference type="EMBL" id="ADOT01000316">
    <property type="protein sequence ID" value="EGX43776.1"/>
    <property type="molecule type" value="Genomic_DNA"/>
</dbReference>
<dbReference type="InParanoid" id="G1XT14"/>
<feature type="region of interest" description="Disordered" evidence="1">
    <location>
        <begin position="119"/>
        <end position="161"/>
    </location>
</feature>
<feature type="region of interest" description="Disordered" evidence="1">
    <location>
        <begin position="640"/>
        <end position="670"/>
    </location>
</feature>
<dbReference type="RefSeq" id="XP_011128016.1">
    <property type="nucleotide sequence ID" value="XM_011129714.1"/>
</dbReference>
<name>G1XT14_ARTOA</name>
<dbReference type="HOGENOM" id="CLU_309034_0_0_1"/>
<evidence type="ECO:0000259" key="2">
    <source>
        <dbReference type="Pfam" id="PF24476"/>
    </source>
</evidence>
<gene>
    <name evidence="3" type="ORF">AOL_s00215g512</name>
</gene>
<keyword evidence="4" id="KW-1185">Reference proteome</keyword>
<dbReference type="STRING" id="756982.G1XT14"/>
<dbReference type="eggNOG" id="ENOG502RWZI">
    <property type="taxonomic scope" value="Eukaryota"/>
</dbReference>
<evidence type="ECO:0000313" key="4">
    <source>
        <dbReference type="Proteomes" id="UP000008784"/>
    </source>
</evidence>
<evidence type="ECO:0000313" key="3">
    <source>
        <dbReference type="EMBL" id="EGX43776.1"/>
    </source>
</evidence>
<feature type="domain" description="DUF7580" evidence="2">
    <location>
        <begin position="283"/>
        <end position="610"/>
    </location>
</feature>
<dbReference type="AlphaFoldDB" id="G1XT14"/>
<organism evidence="3 4">
    <name type="scientific">Arthrobotrys oligospora (strain ATCC 24927 / CBS 115.81 / DSM 1491)</name>
    <name type="common">Nematode-trapping fungus</name>
    <name type="synonym">Didymozoophaga oligospora</name>
    <dbReference type="NCBI Taxonomy" id="756982"/>
    <lineage>
        <taxon>Eukaryota</taxon>
        <taxon>Fungi</taxon>
        <taxon>Dikarya</taxon>
        <taxon>Ascomycota</taxon>
        <taxon>Pezizomycotina</taxon>
        <taxon>Orbiliomycetes</taxon>
        <taxon>Orbiliales</taxon>
        <taxon>Orbiliaceae</taxon>
        <taxon>Orbilia</taxon>
        <taxon>Orbilia oligospora</taxon>
    </lineage>
</organism>
<dbReference type="GeneID" id="22898949"/>
<proteinExistence type="predicted"/>
<dbReference type="Proteomes" id="UP000008784">
    <property type="component" value="Unassembled WGS sequence"/>
</dbReference>